<feature type="transmembrane region" description="Helical" evidence="1">
    <location>
        <begin position="12"/>
        <end position="38"/>
    </location>
</feature>
<proteinExistence type="predicted"/>
<dbReference type="InParanoid" id="A0A1X7VQR1"/>
<accession>A0A1X7VQR1</accession>
<organism evidence="2">
    <name type="scientific">Amphimedon queenslandica</name>
    <name type="common">Sponge</name>
    <dbReference type="NCBI Taxonomy" id="400682"/>
    <lineage>
        <taxon>Eukaryota</taxon>
        <taxon>Metazoa</taxon>
        <taxon>Porifera</taxon>
        <taxon>Demospongiae</taxon>
        <taxon>Heteroscleromorpha</taxon>
        <taxon>Haplosclerida</taxon>
        <taxon>Niphatidae</taxon>
        <taxon>Amphimedon</taxon>
    </lineage>
</organism>
<keyword evidence="1" id="KW-0472">Membrane</keyword>
<sequence>GIFWFCSFFALFFILYFLTISITSLDFIYILCLIFIFFNV</sequence>
<dbReference type="EnsemblMetazoa" id="Aqu2.1.41763_001">
    <property type="protein sequence ID" value="Aqu2.1.41763_001"/>
    <property type="gene ID" value="Aqu2.1.41763"/>
</dbReference>
<dbReference type="AlphaFoldDB" id="A0A1X7VQR1"/>
<keyword evidence="1" id="KW-1133">Transmembrane helix</keyword>
<keyword evidence="1" id="KW-0812">Transmembrane</keyword>
<name>A0A1X7VQR1_AMPQE</name>
<reference evidence="2" key="1">
    <citation type="submission" date="2017-05" db="UniProtKB">
        <authorList>
            <consortium name="EnsemblMetazoa"/>
        </authorList>
    </citation>
    <scope>IDENTIFICATION</scope>
</reference>
<evidence type="ECO:0000256" key="1">
    <source>
        <dbReference type="SAM" id="Phobius"/>
    </source>
</evidence>
<evidence type="ECO:0000313" key="2">
    <source>
        <dbReference type="EnsemblMetazoa" id="Aqu2.1.41763_001"/>
    </source>
</evidence>
<protein>
    <submittedName>
        <fullName evidence="2">Uncharacterized protein</fullName>
    </submittedName>
</protein>